<sequence length="117" mass="12519">MGRLKVPRPPQRMRAACRGLGAGNGVRARLCIESGIFFAFNWCFCIMGLICGETAVTLWLASAVIRLFGSIFGTFDHLRLFAGLYAKSRGSISGGAVCPGRWPAGSAAMEDKSVGKF</sequence>
<keyword evidence="1" id="KW-1133">Transmembrane helix</keyword>
<dbReference type="HOGENOM" id="CLU_2081445_0_0_7"/>
<evidence type="ECO:0000256" key="1">
    <source>
        <dbReference type="SAM" id="Phobius"/>
    </source>
</evidence>
<dbReference type="InParanoid" id="I7FIK8"/>
<evidence type="ECO:0000313" key="3">
    <source>
        <dbReference type="Proteomes" id="UP000000577"/>
    </source>
</evidence>
<gene>
    <name evidence="2" type="ordered locus">GSU3616</name>
</gene>
<dbReference type="KEGG" id="gsu:GSU3616"/>
<dbReference type="STRING" id="243231.GSU3616"/>
<organism evidence="2 3">
    <name type="scientific">Geobacter sulfurreducens (strain ATCC 51573 / DSM 12127 / PCA)</name>
    <dbReference type="NCBI Taxonomy" id="243231"/>
    <lineage>
        <taxon>Bacteria</taxon>
        <taxon>Pseudomonadati</taxon>
        <taxon>Thermodesulfobacteriota</taxon>
        <taxon>Desulfuromonadia</taxon>
        <taxon>Geobacterales</taxon>
        <taxon>Geobacteraceae</taxon>
        <taxon>Geobacter</taxon>
    </lineage>
</organism>
<accession>I7FIK8</accession>
<feature type="transmembrane region" description="Helical" evidence="1">
    <location>
        <begin position="30"/>
        <end position="50"/>
    </location>
</feature>
<evidence type="ECO:0000313" key="2">
    <source>
        <dbReference type="EMBL" id="AFP20508.1"/>
    </source>
</evidence>
<protein>
    <submittedName>
        <fullName evidence="2">Uncharacterized protein</fullName>
    </submittedName>
</protein>
<dbReference type="EMBL" id="AE017180">
    <property type="protein sequence ID" value="AFP20508.1"/>
    <property type="molecule type" value="Genomic_DNA"/>
</dbReference>
<keyword evidence="3" id="KW-1185">Reference proteome</keyword>
<dbReference type="Proteomes" id="UP000000577">
    <property type="component" value="Chromosome"/>
</dbReference>
<keyword evidence="1" id="KW-0472">Membrane</keyword>
<proteinExistence type="predicted"/>
<reference evidence="2 3" key="1">
    <citation type="journal article" date="2003" name="Science">
        <title>Genome of Geobacter sulfurreducens: metal reduction in subsurface environments.</title>
        <authorList>
            <person name="Methe B.A."/>
            <person name="Nelson K.E."/>
            <person name="Eisen J.A."/>
            <person name="Paulsen I.T."/>
            <person name="Nelson W."/>
            <person name="Heidelberg J.F."/>
            <person name="Wu D."/>
            <person name="Wu M."/>
            <person name="Ward N."/>
            <person name="Beanan M.J."/>
            <person name="Dodson R.J."/>
            <person name="Madupu R."/>
            <person name="Brinkac L.M."/>
            <person name="Daugherty S.C."/>
            <person name="DeBoy R.T."/>
            <person name="Durkin A.S."/>
            <person name="Gwinn M."/>
            <person name="Kolonay J.F."/>
            <person name="Sullivan S.A."/>
            <person name="Haft D.H."/>
            <person name="Selengut J."/>
            <person name="Davidsen T.M."/>
            <person name="Zafar N."/>
            <person name="White O."/>
            <person name="Tran B."/>
            <person name="Romero C."/>
            <person name="Forberger H.A."/>
            <person name="Weidman J."/>
            <person name="Khouri H."/>
            <person name="Feldblyum T.V."/>
            <person name="Utterback T.R."/>
            <person name="Van Aken S.E."/>
            <person name="Lovley D.R."/>
            <person name="Fraser C.M."/>
        </authorList>
    </citation>
    <scope>NUCLEOTIDE SEQUENCE [LARGE SCALE GENOMIC DNA]</scope>
    <source>
        <strain evidence="3">ATCC 51573 / DSM 12127 / PCA</strain>
    </source>
</reference>
<reference evidence="2 3" key="2">
    <citation type="journal article" date="2012" name="BMC Genomics">
        <title>Comparative genomic analysis of Geobacter sulfurreducens KN400, a strain with enhanced capacity for extracellular electron transfer and electricity production.</title>
        <authorList>
            <person name="Butler J.E."/>
            <person name="Young N.D."/>
            <person name="Aklujkar M."/>
            <person name="Lovley D.R."/>
        </authorList>
    </citation>
    <scope>NUCLEOTIDE SEQUENCE [LARGE SCALE GENOMIC DNA]</scope>
    <source>
        <strain evidence="3">ATCC 51573 / DSM 12127 / PCA</strain>
    </source>
</reference>
<dbReference type="EnsemblBacteria" id="AFP20508">
    <property type="protein sequence ID" value="AFP20508"/>
    <property type="gene ID" value="GSU3616"/>
</dbReference>
<keyword evidence="1" id="KW-0812">Transmembrane</keyword>
<name>I7FIK8_GEOSL</name>
<dbReference type="AlphaFoldDB" id="I7FIK8"/>